<accession>A0AAD9Q5I3</accession>
<feature type="non-terminal residue" evidence="2">
    <location>
        <position position="1"/>
    </location>
</feature>
<protein>
    <submittedName>
        <fullName evidence="2">Uncharacterized protein</fullName>
    </submittedName>
</protein>
<reference evidence="2" key="2">
    <citation type="journal article" date="2023" name="Science">
        <title>Genomic signatures of disease resistance in endangered staghorn corals.</title>
        <authorList>
            <person name="Vollmer S.V."/>
            <person name="Selwyn J.D."/>
            <person name="Despard B.A."/>
            <person name="Roesel C.L."/>
        </authorList>
    </citation>
    <scope>NUCLEOTIDE SEQUENCE</scope>
    <source>
        <strain evidence="2">K2</strain>
    </source>
</reference>
<reference evidence="2" key="1">
    <citation type="journal article" date="2023" name="G3 (Bethesda)">
        <title>Whole genome assembly and annotation of the endangered Caribbean coral Acropora cervicornis.</title>
        <authorList>
            <person name="Selwyn J.D."/>
            <person name="Vollmer S.V."/>
        </authorList>
    </citation>
    <scope>NUCLEOTIDE SEQUENCE</scope>
    <source>
        <strain evidence="2">K2</strain>
    </source>
</reference>
<name>A0AAD9Q5I3_ACRCE</name>
<dbReference type="Proteomes" id="UP001249851">
    <property type="component" value="Unassembled WGS sequence"/>
</dbReference>
<keyword evidence="3" id="KW-1185">Reference proteome</keyword>
<dbReference type="EMBL" id="JARQWQ010000064">
    <property type="protein sequence ID" value="KAK2555105.1"/>
    <property type="molecule type" value="Genomic_DNA"/>
</dbReference>
<organism evidence="2 3">
    <name type="scientific">Acropora cervicornis</name>
    <name type="common">Staghorn coral</name>
    <dbReference type="NCBI Taxonomy" id="6130"/>
    <lineage>
        <taxon>Eukaryota</taxon>
        <taxon>Metazoa</taxon>
        <taxon>Cnidaria</taxon>
        <taxon>Anthozoa</taxon>
        <taxon>Hexacorallia</taxon>
        <taxon>Scleractinia</taxon>
        <taxon>Astrocoeniina</taxon>
        <taxon>Acroporidae</taxon>
        <taxon>Acropora</taxon>
    </lineage>
</organism>
<comment type="caution">
    <text evidence="2">The sequence shown here is derived from an EMBL/GenBank/DDBJ whole genome shotgun (WGS) entry which is preliminary data.</text>
</comment>
<dbReference type="AlphaFoldDB" id="A0AAD9Q5I3"/>
<sequence length="242" mass="26869">GIQLNEADKGLNSNLKDIASTGQIRPTIQKNPLTTEIIQKLFEARELARANTKNPGALLQTTWFYVSLYVGKRGRENQSPMKKSVLRLVVTASSEECYELNKEEPEVVLSTKNHTGGLHGREGHANTKIFSSNEKASDHNTLENMLKNMTQRAGIQPYCRNYSLKATTVTILSSVNVETHKSKQRLVIKAIIKVSKVTPTGPPCISSRTCSLRERLSCIGRKTIHNQDPRAPQLRKSTGSMA</sequence>
<evidence type="ECO:0000256" key="1">
    <source>
        <dbReference type="SAM" id="MobiDB-lite"/>
    </source>
</evidence>
<gene>
    <name evidence="2" type="ORF">P5673_023072</name>
</gene>
<evidence type="ECO:0000313" key="3">
    <source>
        <dbReference type="Proteomes" id="UP001249851"/>
    </source>
</evidence>
<evidence type="ECO:0000313" key="2">
    <source>
        <dbReference type="EMBL" id="KAK2555105.1"/>
    </source>
</evidence>
<feature type="region of interest" description="Disordered" evidence="1">
    <location>
        <begin position="223"/>
        <end position="242"/>
    </location>
</feature>
<proteinExistence type="predicted"/>